<dbReference type="InterPro" id="IPR000758">
    <property type="entry name" value="Enterovir_OMP"/>
</dbReference>
<accession>A0A9U5G3I1</accession>
<dbReference type="PROSITE" id="PS00695">
    <property type="entry name" value="ENT_VIR_OMP_2"/>
    <property type="match status" value="1"/>
</dbReference>
<evidence type="ECO:0000256" key="2">
    <source>
        <dbReference type="SAM" id="SignalP"/>
    </source>
</evidence>
<organism evidence="3 4">
    <name type="scientific">Derxia gummosa DSM 723</name>
    <dbReference type="NCBI Taxonomy" id="1121388"/>
    <lineage>
        <taxon>Bacteria</taxon>
        <taxon>Pseudomonadati</taxon>
        <taxon>Pseudomonadota</taxon>
        <taxon>Betaproteobacteria</taxon>
        <taxon>Burkholderiales</taxon>
        <taxon>Alcaligenaceae</taxon>
        <taxon>Derxia</taxon>
    </lineage>
</organism>
<reference evidence="4" key="1">
    <citation type="submission" date="2025-08" db="UniProtKB">
        <authorList>
            <consortium name="RefSeq"/>
        </authorList>
    </citation>
    <scope>IDENTIFICATION</scope>
</reference>
<sequence length="201" mass="21685">MTTLFKTSMVAGLIAAGLAAAMPAQAETPFMVRGRLLTMQTADKTDNDQAIRVSDKALLDLDITYFVSPNISVELVLTNPQTHDIELSGQKIGSLKHLPPTLLAQYRFANSTPITPYIGAGVNFTKIWGVSLPAGSGLSLENKSIGPAGQIGVDFAFDKNWSLNLDAKYIKLDVDLRKNGVKADTVNVNPWLFGVGVGYRF</sequence>
<proteinExistence type="predicted"/>
<name>A0A9U5G3I1_9BURK</name>
<dbReference type="InterPro" id="IPR005618">
    <property type="entry name" value="OMPW"/>
</dbReference>
<dbReference type="InterPro" id="IPR011250">
    <property type="entry name" value="OMP/PagP_B-barrel"/>
</dbReference>
<dbReference type="AlphaFoldDB" id="A0A9U5G3I1"/>
<dbReference type="PANTHER" id="PTHR36920:SF1">
    <property type="entry name" value="OUTER MEMBRANE PROTEIN W"/>
    <property type="match status" value="1"/>
</dbReference>
<feature type="chain" id="PRO_5040928925" evidence="2">
    <location>
        <begin position="27"/>
        <end position="201"/>
    </location>
</feature>
<dbReference type="Pfam" id="PF03922">
    <property type="entry name" value="OmpW"/>
    <property type="match status" value="1"/>
</dbReference>
<dbReference type="RefSeq" id="WP_028311409.1">
    <property type="nucleotide sequence ID" value="NZ_AXWS01000008.1"/>
</dbReference>
<protein>
    <submittedName>
        <fullName evidence="4">OmpW/AlkL family protein</fullName>
    </submittedName>
</protein>
<dbReference type="PANTHER" id="PTHR36920">
    <property type="match status" value="1"/>
</dbReference>
<dbReference type="GO" id="GO:0044384">
    <property type="term" value="C:host outer membrane"/>
    <property type="evidence" value="ECO:0007669"/>
    <property type="project" value="InterPro"/>
</dbReference>
<evidence type="ECO:0000313" key="3">
    <source>
        <dbReference type="Proteomes" id="UP000675920"/>
    </source>
</evidence>
<dbReference type="GO" id="GO:0009279">
    <property type="term" value="C:cell outer membrane"/>
    <property type="evidence" value="ECO:0007669"/>
    <property type="project" value="UniProtKB-SubCell"/>
</dbReference>
<keyword evidence="3" id="KW-1185">Reference proteome</keyword>
<keyword evidence="2" id="KW-0732">Signal</keyword>
<comment type="subcellular location">
    <subcellularLocation>
        <location evidence="1">Cell outer membrane</location>
    </subcellularLocation>
</comment>
<dbReference type="SUPFAM" id="SSF56925">
    <property type="entry name" value="OMPA-like"/>
    <property type="match status" value="1"/>
</dbReference>
<dbReference type="GO" id="GO:0055085">
    <property type="term" value="P:transmembrane transport"/>
    <property type="evidence" value="ECO:0007669"/>
    <property type="project" value="TreeGrafter"/>
</dbReference>
<dbReference type="Gene3D" id="2.40.160.20">
    <property type="match status" value="1"/>
</dbReference>
<feature type="signal peptide" evidence="2">
    <location>
        <begin position="1"/>
        <end position="26"/>
    </location>
</feature>
<evidence type="ECO:0000313" key="4">
    <source>
        <dbReference type="RefSeq" id="WP_028311409.1"/>
    </source>
</evidence>
<dbReference type="Proteomes" id="UP000675920">
    <property type="component" value="Unplaced"/>
</dbReference>
<evidence type="ECO:0000256" key="1">
    <source>
        <dbReference type="ARBA" id="ARBA00004442"/>
    </source>
</evidence>